<evidence type="ECO:0000313" key="2">
    <source>
        <dbReference type="Proteomes" id="UP001497680"/>
    </source>
</evidence>
<gene>
    <name evidence="1" type="ORF">F4821DRAFT_107653</name>
</gene>
<protein>
    <submittedName>
        <fullName evidence="1">Uncharacterized protein</fullName>
    </submittedName>
</protein>
<evidence type="ECO:0000313" key="1">
    <source>
        <dbReference type="EMBL" id="KAI6087401.1"/>
    </source>
</evidence>
<dbReference type="EMBL" id="MU394308">
    <property type="protein sequence ID" value="KAI6087401.1"/>
    <property type="molecule type" value="Genomic_DNA"/>
</dbReference>
<reference evidence="1 2" key="1">
    <citation type="journal article" date="2022" name="New Phytol.">
        <title>Ecological generalism drives hyperdiversity of secondary metabolite gene clusters in xylarialean endophytes.</title>
        <authorList>
            <person name="Franco M.E.E."/>
            <person name="Wisecaver J.H."/>
            <person name="Arnold A.E."/>
            <person name="Ju Y.M."/>
            <person name="Slot J.C."/>
            <person name="Ahrendt S."/>
            <person name="Moore L.P."/>
            <person name="Eastman K.E."/>
            <person name="Scott K."/>
            <person name="Konkel Z."/>
            <person name="Mondo S.J."/>
            <person name="Kuo A."/>
            <person name="Hayes R.D."/>
            <person name="Haridas S."/>
            <person name="Andreopoulos B."/>
            <person name="Riley R."/>
            <person name="LaButti K."/>
            <person name="Pangilinan J."/>
            <person name="Lipzen A."/>
            <person name="Amirebrahimi M."/>
            <person name="Yan J."/>
            <person name="Adam C."/>
            <person name="Keymanesh K."/>
            <person name="Ng V."/>
            <person name="Louie K."/>
            <person name="Northen T."/>
            <person name="Drula E."/>
            <person name="Henrissat B."/>
            <person name="Hsieh H.M."/>
            <person name="Youens-Clark K."/>
            <person name="Lutzoni F."/>
            <person name="Miadlikowska J."/>
            <person name="Eastwood D.C."/>
            <person name="Hamelin R.C."/>
            <person name="Grigoriev I.V."/>
            <person name="U'Ren J.M."/>
        </authorList>
    </citation>
    <scope>NUCLEOTIDE SEQUENCE [LARGE SCALE GENOMIC DNA]</scope>
    <source>
        <strain evidence="1 2">ER1909</strain>
    </source>
</reference>
<accession>A0ACC0D412</accession>
<organism evidence="1 2">
    <name type="scientific">Hypoxylon rubiginosum</name>
    <dbReference type="NCBI Taxonomy" id="110542"/>
    <lineage>
        <taxon>Eukaryota</taxon>
        <taxon>Fungi</taxon>
        <taxon>Dikarya</taxon>
        <taxon>Ascomycota</taxon>
        <taxon>Pezizomycotina</taxon>
        <taxon>Sordariomycetes</taxon>
        <taxon>Xylariomycetidae</taxon>
        <taxon>Xylariales</taxon>
        <taxon>Hypoxylaceae</taxon>
        <taxon>Hypoxylon</taxon>
    </lineage>
</organism>
<comment type="caution">
    <text evidence="1">The sequence shown here is derived from an EMBL/GenBank/DDBJ whole genome shotgun (WGS) entry which is preliminary data.</text>
</comment>
<name>A0ACC0D412_9PEZI</name>
<proteinExistence type="predicted"/>
<keyword evidence="2" id="KW-1185">Reference proteome</keyword>
<sequence length="173" mass="18857">MHSYGGLVGSEATLEQFSWEKRKAAGLAGGVIHLFFFAAFILAEGQSVLGALGESPGNDIRPGGRFRILDPANTLYNDLPPDEAEYWASRIIDQSYAVQTTQLTRAAYRYIPSTYVVCENDHGPPPQWQELCGKNAGSTVLKIDSGHSPMLSKPDELANMIHAAAQKAMNYVL</sequence>
<dbReference type="Proteomes" id="UP001497680">
    <property type="component" value="Unassembled WGS sequence"/>
</dbReference>